<feature type="non-terminal residue" evidence="6">
    <location>
        <position position="437"/>
    </location>
</feature>
<keyword evidence="4" id="KW-0119">Carbohydrate metabolism</keyword>
<evidence type="ECO:0000313" key="7">
    <source>
        <dbReference type="Proteomes" id="UP000738349"/>
    </source>
</evidence>
<sequence>WSQVPLYLTQVAEINATTGRSLKWPTQFGLFDYDGTVHVSVEPDPTVFPTISSVRIRPLSYGIEPKVSDGKIRFSLSQPQRNVVVEVNGDVFNVVTLWTNEIEKDAISEQEASDDSSIVYFGPGYHDLKDPVDLKSGQTLYLASGAYLHAPAPTGISVQINNAEDVAVRGRGFMSAAMSIQNSTNVAVVGGFASTGGFLIAQSNNVHVSGWKSMTSHQWGDGMDLYCSQDVVVEQVFLRTSDDCFAIYQHRGYFYGDSSNITLRDSSLWADVAHPINIGTHGNPENPETMDGVTIQNLDILDHREPQVDYEGCIAFTVGDENLVTNVLVDDVRVEDFRWGMLLSLRVVFNKKYNTGAGRGLKNVVIKDLVYTSSGDHIVNTAVILGYSEDRSVDNVDFQGLTINGLHVWDKMTKPSWFQTSDSVPMILGSFANNVTF</sequence>
<evidence type="ECO:0000256" key="1">
    <source>
        <dbReference type="ARBA" id="ARBA00004613"/>
    </source>
</evidence>
<dbReference type="InterPro" id="IPR011050">
    <property type="entry name" value="Pectin_lyase_fold/virulence"/>
</dbReference>
<evidence type="ECO:0000256" key="4">
    <source>
        <dbReference type="ARBA" id="ARBA00023277"/>
    </source>
</evidence>
<dbReference type="SUPFAM" id="SSF51126">
    <property type="entry name" value="Pectin lyase-like"/>
    <property type="match status" value="1"/>
</dbReference>
<proteinExistence type="predicted"/>
<dbReference type="EMBL" id="JAGMUV010000019">
    <property type="protein sequence ID" value="KAH7127484.1"/>
    <property type="molecule type" value="Genomic_DNA"/>
</dbReference>
<dbReference type="GO" id="GO:0005576">
    <property type="term" value="C:extracellular region"/>
    <property type="evidence" value="ECO:0007669"/>
    <property type="project" value="UniProtKB-SubCell"/>
</dbReference>
<keyword evidence="3" id="KW-0677">Repeat</keyword>
<dbReference type="InterPro" id="IPR012334">
    <property type="entry name" value="Pectin_lyas_fold"/>
</dbReference>
<dbReference type="GO" id="GO:0000272">
    <property type="term" value="P:polysaccharide catabolic process"/>
    <property type="evidence" value="ECO:0007669"/>
    <property type="project" value="UniProtKB-KW"/>
</dbReference>
<dbReference type="GO" id="GO:0016829">
    <property type="term" value="F:lyase activity"/>
    <property type="evidence" value="ECO:0007669"/>
    <property type="project" value="UniProtKB-KW"/>
</dbReference>
<evidence type="ECO:0000313" key="6">
    <source>
        <dbReference type="EMBL" id="KAH7127484.1"/>
    </source>
</evidence>
<keyword evidence="6" id="KW-0456">Lyase</keyword>
<comment type="caution">
    <text evidence="6">The sequence shown here is derived from an EMBL/GenBank/DDBJ whole genome shotgun (WGS) entry which is preliminary data.</text>
</comment>
<dbReference type="OrthoDB" id="187139at2759"/>
<dbReference type="Proteomes" id="UP000738349">
    <property type="component" value="Unassembled WGS sequence"/>
</dbReference>
<reference evidence="6" key="1">
    <citation type="journal article" date="2021" name="Nat. Commun.">
        <title>Genetic determinants of endophytism in the Arabidopsis root mycobiome.</title>
        <authorList>
            <person name="Mesny F."/>
            <person name="Miyauchi S."/>
            <person name="Thiergart T."/>
            <person name="Pickel B."/>
            <person name="Atanasova L."/>
            <person name="Karlsson M."/>
            <person name="Huettel B."/>
            <person name="Barry K.W."/>
            <person name="Haridas S."/>
            <person name="Chen C."/>
            <person name="Bauer D."/>
            <person name="Andreopoulos W."/>
            <person name="Pangilinan J."/>
            <person name="LaButti K."/>
            <person name="Riley R."/>
            <person name="Lipzen A."/>
            <person name="Clum A."/>
            <person name="Drula E."/>
            <person name="Henrissat B."/>
            <person name="Kohler A."/>
            <person name="Grigoriev I.V."/>
            <person name="Martin F.M."/>
            <person name="Hacquard S."/>
        </authorList>
    </citation>
    <scope>NUCLEOTIDE SEQUENCE</scope>
    <source>
        <strain evidence="6">MPI-CAGE-AT-0147</strain>
    </source>
</reference>
<protein>
    <submittedName>
        <fullName evidence="6">Pectin lyase fold/virulence factor</fullName>
    </submittedName>
</protein>
<evidence type="ECO:0000256" key="2">
    <source>
        <dbReference type="ARBA" id="ARBA00022525"/>
    </source>
</evidence>
<keyword evidence="2" id="KW-0964">Secreted</keyword>
<comment type="subcellular location">
    <subcellularLocation>
        <location evidence="1">Secreted</location>
    </subcellularLocation>
</comment>
<accession>A0A9P9DYQ8</accession>
<organism evidence="6 7">
    <name type="scientific">Dactylonectria macrodidyma</name>
    <dbReference type="NCBI Taxonomy" id="307937"/>
    <lineage>
        <taxon>Eukaryota</taxon>
        <taxon>Fungi</taxon>
        <taxon>Dikarya</taxon>
        <taxon>Ascomycota</taxon>
        <taxon>Pezizomycotina</taxon>
        <taxon>Sordariomycetes</taxon>
        <taxon>Hypocreomycetidae</taxon>
        <taxon>Hypocreales</taxon>
        <taxon>Nectriaceae</taxon>
        <taxon>Dactylonectria</taxon>
    </lineage>
</organism>
<feature type="non-terminal residue" evidence="6">
    <location>
        <position position="1"/>
    </location>
</feature>
<keyword evidence="5" id="KW-0624">Polysaccharide degradation</keyword>
<dbReference type="AlphaFoldDB" id="A0A9P9DYQ8"/>
<dbReference type="PANTHER" id="PTHR31736:SF9">
    <property type="entry name" value="ENDO-XYLOGALACTURONAN HYDROLASE A-RELATED"/>
    <property type="match status" value="1"/>
</dbReference>
<evidence type="ECO:0000256" key="5">
    <source>
        <dbReference type="ARBA" id="ARBA00023326"/>
    </source>
</evidence>
<gene>
    <name evidence="6" type="ORF">EDB81DRAFT_601613</name>
</gene>
<evidence type="ECO:0000256" key="3">
    <source>
        <dbReference type="ARBA" id="ARBA00022737"/>
    </source>
</evidence>
<keyword evidence="7" id="KW-1185">Reference proteome</keyword>
<name>A0A9P9DYQ8_9HYPO</name>
<dbReference type="Gene3D" id="2.160.20.10">
    <property type="entry name" value="Single-stranded right-handed beta-helix, Pectin lyase-like"/>
    <property type="match status" value="1"/>
</dbReference>
<dbReference type="PANTHER" id="PTHR31736">
    <property type="match status" value="1"/>
</dbReference>